<accession>A0A2G5U3K9</accession>
<comment type="caution">
    <text evidence="2">The sequence shown here is derived from an EMBL/GenBank/DDBJ whole genome shotgun (WGS) entry which is preliminary data.</text>
</comment>
<keyword evidence="3" id="KW-1185">Reference proteome</keyword>
<protein>
    <submittedName>
        <fullName evidence="2">Uncharacterized protein</fullName>
    </submittedName>
</protein>
<reference evidence="3" key="1">
    <citation type="submission" date="2017-10" db="EMBL/GenBank/DDBJ databases">
        <title>Rapid genome shrinkage in a self-fertile nematode reveals novel sperm competition proteins.</title>
        <authorList>
            <person name="Yin D."/>
            <person name="Schwarz E.M."/>
            <person name="Thomas C.G."/>
            <person name="Felde R.L."/>
            <person name="Korf I.F."/>
            <person name="Cutter A.D."/>
            <person name="Schartner C.M."/>
            <person name="Ralston E.J."/>
            <person name="Meyer B.J."/>
            <person name="Haag E.S."/>
        </authorList>
    </citation>
    <scope>NUCLEOTIDE SEQUENCE [LARGE SCALE GENOMIC DNA]</scope>
    <source>
        <strain evidence="3">JU1422</strain>
    </source>
</reference>
<proteinExistence type="predicted"/>
<evidence type="ECO:0000256" key="1">
    <source>
        <dbReference type="SAM" id="SignalP"/>
    </source>
</evidence>
<gene>
    <name evidence="2" type="primary">Cnig_chr_IV.g13858</name>
    <name evidence="2" type="ORF">B9Z55_013858</name>
</gene>
<sequence>MKLLLAFLIFFSIEGESQIKSKSNIQTSSSSSNLDCKSITCFGSANCTTIPAKNISKCIPVTQKAQKIVDVIRQSLNFTDDNENYTLANGTWNLNMTSSDHCFSLFSVILPLSVLFIV</sequence>
<evidence type="ECO:0000313" key="2">
    <source>
        <dbReference type="EMBL" id="PIC34109.1"/>
    </source>
</evidence>
<dbReference type="EMBL" id="PDUG01000004">
    <property type="protein sequence ID" value="PIC34109.1"/>
    <property type="molecule type" value="Genomic_DNA"/>
</dbReference>
<keyword evidence="1" id="KW-0732">Signal</keyword>
<organism evidence="2 3">
    <name type="scientific">Caenorhabditis nigoni</name>
    <dbReference type="NCBI Taxonomy" id="1611254"/>
    <lineage>
        <taxon>Eukaryota</taxon>
        <taxon>Metazoa</taxon>
        <taxon>Ecdysozoa</taxon>
        <taxon>Nematoda</taxon>
        <taxon>Chromadorea</taxon>
        <taxon>Rhabditida</taxon>
        <taxon>Rhabditina</taxon>
        <taxon>Rhabditomorpha</taxon>
        <taxon>Rhabditoidea</taxon>
        <taxon>Rhabditidae</taxon>
        <taxon>Peloderinae</taxon>
        <taxon>Caenorhabditis</taxon>
    </lineage>
</organism>
<evidence type="ECO:0000313" key="3">
    <source>
        <dbReference type="Proteomes" id="UP000230233"/>
    </source>
</evidence>
<feature type="signal peptide" evidence="1">
    <location>
        <begin position="1"/>
        <end position="15"/>
    </location>
</feature>
<dbReference type="OrthoDB" id="10526943at2759"/>
<dbReference type="Proteomes" id="UP000230233">
    <property type="component" value="Chromosome IV"/>
</dbReference>
<dbReference type="AlphaFoldDB" id="A0A2G5U3K9"/>
<name>A0A2G5U3K9_9PELO</name>
<feature type="chain" id="PRO_5013862189" evidence="1">
    <location>
        <begin position="16"/>
        <end position="118"/>
    </location>
</feature>